<dbReference type="Proteomes" id="UP000664658">
    <property type="component" value="Unassembled WGS sequence"/>
</dbReference>
<dbReference type="AlphaFoldDB" id="A0A8I2B6H4"/>
<comment type="pathway">
    <text evidence="3">Carbohydrate degradation; glycolysis; D-glyceraldehyde 3-phosphate from glycerone phosphate: step 1/1.</text>
</comment>
<dbReference type="GO" id="GO:0046166">
    <property type="term" value="P:glyceraldehyde-3-phosphate biosynthetic process"/>
    <property type="evidence" value="ECO:0007669"/>
    <property type="project" value="TreeGrafter"/>
</dbReference>
<accession>A0A8I2B6H4</accession>
<evidence type="ECO:0000313" key="4">
    <source>
        <dbReference type="EMBL" id="MBO1109990.1"/>
    </source>
</evidence>
<evidence type="ECO:0000256" key="3">
    <source>
        <dbReference type="RuleBase" id="RU363013"/>
    </source>
</evidence>
<comment type="pathway">
    <text evidence="3">Carbohydrate biosynthesis; gluconeogenesis.</text>
</comment>
<dbReference type="RefSeq" id="WP_207542885.1">
    <property type="nucleotide sequence ID" value="NZ_JAFNAA010000161.1"/>
</dbReference>
<sequence>AIGTGKSATPAEAQAVHAFIRGHVAKHDANVAEQVIIQDVGSVNAANAAELFTQPDIYGALVGGASLKADAFAVIVKAAAQAKA</sequence>
<dbReference type="PANTHER" id="PTHR21139">
    <property type="entry name" value="TRIOSEPHOSPHATE ISOMERASE"/>
    <property type="match status" value="1"/>
</dbReference>
<comment type="similarity">
    <text evidence="1 3">Belongs to the triosephosphate isomerase family.</text>
</comment>
<keyword evidence="2 3" id="KW-0413">Isomerase</keyword>
<dbReference type="Pfam" id="PF00121">
    <property type="entry name" value="TIM"/>
    <property type="match status" value="1"/>
</dbReference>
<dbReference type="EC" id="5.3.1.1" evidence="3"/>
<dbReference type="EMBL" id="JAFNAA010000161">
    <property type="protein sequence ID" value="MBO1109990.1"/>
    <property type="molecule type" value="Genomic_DNA"/>
</dbReference>
<keyword evidence="3" id="KW-0963">Cytoplasm</keyword>
<dbReference type="PROSITE" id="PS51440">
    <property type="entry name" value="TIM_2"/>
    <property type="match status" value="1"/>
</dbReference>
<dbReference type="UniPathway" id="UPA00138"/>
<dbReference type="InterPro" id="IPR013785">
    <property type="entry name" value="Aldolase_TIM"/>
</dbReference>
<dbReference type="SUPFAM" id="SSF51351">
    <property type="entry name" value="Triosephosphate isomerase (TIM)"/>
    <property type="match status" value="1"/>
</dbReference>
<dbReference type="PANTHER" id="PTHR21139:SF42">
    <property type="entry name" value="TRIOSEPHOSPHATE ISOMERASE"/>
    <property type="match status" value="1"/>
</dbReference>
<evidence type="ECO:0000313" key="5">
    <source>
        <dbReference type="Proteomes" id="UP000664658"/>
    </source>
</evidence>
<proteinExistence type="inferred from homology"/>
<protein>
    <recommendedName>
        <fullName evidence="3">Triosephosphate isomerase</fullName>
        <ecNumber evidence="3">5.3.1.1</ecNumber>
    </recommendedName>
</protein>
<feature type="non-terminal residue" evidence="4">
    <location>
        <position position="1"/>
    </location>
</feature>
<dbReference type="UniPathway" id="UPA00109">
    <property type="reaction ID" value="UER00189"/>
</dbReference>
<evidence type="ECO:0000256" key="1">
    <source>
        <dbReference type="ARBA" id="ARBA00007422"/>
    </source>
</evidence>
<keyword evidence="3" id="KW-0312">Gluconeogenesis</keyword>
<reference evidence="4" key="1">
    <citation type="submission" date="2021-03" db="EMBL/GenBank/DDBJ databases">
        <title>Plesiomonas shigelloides zfcc0051, isolated from zebrafish feces.</title>
        <authorList>
            <person name="Vanderhoek Z."/>
            <person name="Gaulke C."/>
        </authorList>
    </citation>
    <scope>NUCLEOTIDE SEQUENCE</scope>
    <source>
        <strain evidence="4">Zfcc0051</strain>
    </source>
</reference>
<dbReference type="GO" id="GO:0004807">
    <property type="term" value="F:triose-phosphate isomerase activity"/>
    <property type="evidence" value="ECO:0007669"/>
    <property type="project" value="UniProtKB-EC"/>
</dbReference>
<comment type="subunit">
    <text evidence="3">Homodimer.</text>
</comment>
<comment type="subcellular location">
    <subcellularLocation>
        <location evidence="3">Cytoplasm</location>
    </subcellularLocation>
</comment>
<dbReference type="GO" id="GO:0006096">
    <property type="term" value="P:glycolytic process"/>
    <property type="evidence" value="ECO:0007669"/>
    <property type="project" value="UniProtKB-UniPathway"/>
</dbReference>
<dbReference type="GO" id="GO:0005829">
    <property type="term" value="C:cytosol"/>
    <property type="evidence" value="ECO:0007669"/>
    <property type="project" value="TreeGrafter"/>
</dbReference>
<dbReference type="GO" id="GO:0019563">
    <property type="term" value="P:glycerol catabolic process"/>
    <property type="evidence" value="ECO:0007669"/>
    <property type="project" value="TreeGrafter"/>
</dbReference>
<gene>
    <name evidence="4" type="ORF">J2R62_17750</name>
</gene>
<organism evidence="4 5">
    <name type="scientific">Plesiomonas shigelloides</name>
    <name type="common">Aeromonas shigelloides</name>
    <dbReference type="NCBI Taxonomy" id="703"/>
    <lineage>
        <taxon>Bacteria</taxon>
        <taxon>Pseudomonadati</taxon>
        <taxon>Pseudomonadota</taxon>
        <taxon>Gammaproteobacteria</taxon>
        <taxon>Enterobacterales</taxon>
        <taxon>Enterobacteriaceae</taxon>
        <taxon>Plesiomonas</taxon>
    </lineage>
</organism>
<comment type="caution">
    <text evidence="4">The sequence shown here is derived from an EMBL/GenBank/DDBJ whole genome shotgun (WGS) entry which is preliminary data.</text>
</comment>
<dbReference type="InterPro" id="IPR035990">
    <property type="entry name" value="TIM_sf"/>
</dbReference>
<comment type="catalytic activity">
    <reaction evidence="3">
        <text>D-glyceraldehyde 3-phosphate = dihydroxyacetone phosphate</text>
        <dbReference type="Rhea" id="RHEA:18585"/>
        <dbReference type="ChEBI" id="CHEBI:57642"/>
        <dbReference type="ChEBI" id="CHEBI:59776"/>
        <dbReference type="EC" id="5.3.1.1"/>
    </reaction>
</comment>
<keyword evidence="3" id="KW-0324">Glycolysis</keyword>
<evidence type="ECO:0000256" key="2">
    <source>
        <dbReference type="ARBA" id="ARBA00023235"/>
    </source>
</evidence>
<dbReference type="Gene3D" id="3.20.20.70">
    <property type="entry name" value="Aldolase class I"/>
    <property type="match status" value="1"/>
</dbReference>
<name>A0A8I2B6H4_PLESH</name>
<dbReference type="InterPro" id="IPR000652">
    <property type="entry name" value="Triosephosphate_isomerase"/>
</dbReference>
<dbReference type="GO" id="GO:0006094">
    <property type="term" value="P:gluconeogenesis"/>
    <property type="evidence" value="ECO:0007669"/>
    <property type="project" value="UniProtKB-UniPathway"/>
</dbReference>